<protein>
    <submittedName>
        <fullName evidence="1">Uncharacterized protein</fullName>
    </submittedName>
</protein>
<sequence>MDQGLKEIKDDIHSIGLPLKLRQFNGRQLCHYLAMMSYPRLVCGPPASDACSNLTNTPSLASTIRSSATFESNVLPSGIQISYPEDPDRSKPSTSFPEL</sequence>
<name>A0ACC0KNM2_CHOFU</name>
<organism evidence="1 2">
    <name type="scientific">Choristoneura fumiferana</name>
    <name type="common">Spruce budworm moth</name>
    <name type="synonym">Archips fumiferana</name>
    <dbReference type="NCBI Taxonomy" id="7141"/>
    <lineage>
        <taxon>Eukaryota</taxon>
        <taxon>Metazoa</taxon>
        <taxon>Ecdysozoa</taxon>
        <taxon>Arthropoda</taxon>
        <taxon>Hexapoda</taxon>
        <taxon>Insecta</taxon>
        <taxon>Pterygota</taxon>
        <taxon>Neoptera</taxon>
        <taxon>Endopterygota</taxon>
        <taxon>Lepidoptera</taxon>
        <taxon>Glossata</taxon>
        <taxon>Ditrysia</taxon>
        <taxon>Tortricoidea</taxon>
        <taxon>Tortricidae</taxon>
        <taxon>Tortricinae</taxon>
        <taxon>Choristoneura</taxon>
    </lineage>
</organism>
<evidence type="ECO:0000313" key="1">
    <source>
        <dbReference type="EMBL" id="KAI8438058.1"/>
    </source>
</evidence>
<dbReference type="EMBL" id="CM046118">
    <property type="protein sequence ID" value="KAI8438058.1"/>
    <property type="molecule type" value="Genomic_DNA"/>
</dbReference>
<accession>A0ACC0KNM2</accession>
<comment type="caution">
    <text evidence="1">The sequence shown here is derived from an EMBL/GenBank/DDBJ whole genome shotgun (WGS) entry which is preliminary data.</text>
</comment>
<reference evidence="1 2" key="1">
    <citation type="journal article" date="2022" name="Genome Biol. Evol.">
        <title>The Spruce Budworm Genome: Reconstructing the Evolutionary History of Antifreeze Proteins.</title>
        <authorList>
            <person name="Beliveau C."/>
            <person name="Gagne P."/>
            <person name="Picq S."/>
            <person name="Vernygora O."/>
            <person name="Keeling C.I."/>
            <person name="Pinkney K."/>
            <person name="Doucet D."/>
            <person name="Wen F."/>
            <person name="Johnston J.S."/>
            <person name="Maaroufi H."/>
            <person name="Boyle B."/>
            <person name="Laroche J."/>
            <person name="Dewar K."/>
            <person name="Juretic N."/>
            <person name="Blackburn G."/>
            <person name="Nisole A."/>
            <person name="Brunet B."/>
            <person name="Brandao M."/>
            <person name="Lumley L."/>
            <person name="Duan J."/>
            <person name="Quan G."/>
            <person name="Lucarotti C.J."/>
            <person name="Roe A.D."/>
            <person name="Sperling F.A.H."/>
            <person name="Levesque R.C."/>
            <person name="Cusson M."/>
        </authorList>
    </citation>
    <scope>NUCLEOTIDE SEQUENCE [LARGE SCALE GENOMIC DNA]</scope>
    <source>
        <strain evidence="1">Glfc:IPQL:Cfum</strain>
    </source>
</reference>
<evidence type="ECO:0000313" key="2">
    <source>
        <dbReference type="Proteomes" id="UP001064048"/>
    </source>
</evidence>
<keyword evidence="2" id="KW-1185">Reference proteome</keyword>
<proteinExistence type="predicted"/>
<dbReference type="Proteomes" id="UP001064048">
    <property type="component" value="Chromosome 18"/>
</dbReference>
<gene>
    <name evidence="1" type="ORF">MSG28_010702</name>
</gene>